<dbReference type="EMBL" id="HBHJ01013503">
    <property type="protein sequence ID" value="CAD9682985.1"/>
    <property type="molecule type" value="Transcribed_RNA"/>
</dbReference>
<keyword evidence="2" id="KW-0325">Glycoprotein</keyword>
<accession>A0A7S2WF74</accession>
<dbReference type="Pfam" id="PF00685">
    <property type="entry name" value="Sulfotransfer_1"/>
    <property type="match status" value="1"/>
</dbReference>
<dbReference type="Gene3D" id="3.40.50.300">
    <property type="entry name" value="P-loop containing nucleotide triphosphate hydrolases"/>
    <property type="match status" value="1"/>
</dbReference>
<keyword evidence="1" id="KW-0808">Transferase</keyword>
<keyword evidence="4" id="KW-1133">Transmembrane helix</keyword>
<evidence type="ECO:0000259" key="5">
    <source>
        <dbReference type="Pfam" id="PF00685"/>
    </source>
</evidence>
<dbReference type="GO" id="GO:0008146">
    <property type="term" value="F:sulfotransferase activity"/>
    <property type="evidence" value="ECO:0007669"/>
    <property type="project" value="InterPro"/>
</dbReference>
<keyword evidence="4" id="KW-0812">Transmembrane</keyword>
<proteinExistence type="predicted"/>
<dbReference type="InterPro" id="IPR000863">
    <property type="entry name" value="Sulfotransferase_dom"/>
</dbReference>
<gene>
    <name evidence="6" type="ORF">RMAR1173_LOCUS8800</name>
</gene>
<name>A0A7S2WF74_9STRA</name>
<dbReference type="PANTHER" id="PTHR10605:SF56">
    <property type="entry name" value="BIFUNCTIONAL HEPARAN SULFATE N-DEACETYLASE_N-SULFOTRANSFERASE"/>
    <property type="match status" value="1"/>
</dbReference>
<keyword evidence="4" id="KW-0472">Membrane</keyword>
<sequence>MSRERASRPVPWAGLMSGVMRDGSSSTAVIRYCVRRIQFRHWSCAMCIMFMCLLLMFANWLVSTTLIHLPVELFSWPQARWLGGSGFPPPETLAVALVTHPCQEWKPSSRNATAALQRFSPRSETRGIMAGPLWVLQDRPCLNTSLLDAGVCISSSQSPGTSRSMRCLPSFLVIGAQKAGTTDLRGLLSFHPYLDGPSSEVRFFSHVTSVTELNQRWRKYLEWFPEFQIPAFATAGTSSGSLRHHQDSNAGLHISADRTSVRGTPSPGVQVITGSSAMQRTYEKSPAYLGNPRSPALAHALLPSARLVAIVRNPTKRAYSAFQHHCRFKRWRETEDGRIITCAVAADEKFAKQGPGKTAPKGADGSTCDLAQPIGYPCPAEAFGRLVRTAFAPLDDAATAAGGTVRPADLLKVTGDVGSIVSKGLYAHHLRDWLKYYPPHHLHVLLFEMFYGRPVSDSMNEVTRFLGLPDHTYELHAGFKVYQWYNAKQREKNHYDPMPDQTRALLDRLFCEANQDFEELLGVLRESHRQHNPDLAPVPSLHGRGYTCVS</sequence>
<dbReference type="SUPFAM" id="SSF52540">
    <property type="entry name" value="P-loop containing nucleoside triphosphate hydrolases"/>
    <property type="match status" value="1"/>
</dbReference>
<dbReference type="InterPro" id="IPR027417">
    <property type="entry name" value="P-loop_NTPase"/>
</dbReference>
<dbReference type="InterPro" id="IPR037359">
    <property type="entry name" value="NST/OST"/>
</dbReference>
<evidence type="ECO:0000256" key="3">
    <source>
        <dbReference type="PIRSR" id="PIRSR637359-2"/>
    </source>
</evidence>
<feature type="binding site" evidence="3">
    <location>
        <position position="320"/>
    </location>
    <ligand>
        <name>3'-phosphoadenylyl sulfate</name>
        <dbReference type="ChEBI" id="CHEBI:58339"/>
    </ligand>
</feature>
<feature type="domain" description="Sulfotransferase" evidence="5">
    <location>
        <begin position="170"/>
        <end position="494"/>
    </location>
</feature>
<evidence type="ECO:0000256" key="4">
    <source>
        <dbReference type="SAM" id="Phobius"/>
    </source>
</evidence>
<reference evidence="6" key="1">
    <citation type="submission" date="2021-01" db="EMBL/GenBank/DDBJ databases">
        <authorList>
            <person name="Corre E."/>
            <person name="Pelletier E."/>
            <person name="Niang G."/>
            <person name="Scheremetjew M."/>
            <person name="Finn R."/>
            <person name="Kale V."/>
            <person name="Holt S."/>
            <person name="Cochrane G."/>
            <person name="Meng A."/>
            <person name="Brown T."/>
            <person name="Cohen L."/>
        </authorList>
    </citation>
    <scope>NUCLEOTIDE SEQUENCE</scope>
    <source>
        <strain evidence="6">CCMP1243</strain>
    </source>
</reference>
<organism evidence="6">
    <name type="scientific">Rhizochromulina marina</name>
    <dbReference type="NCBI Taxonomy" id="1034831"/>
    <lineage>
        <taxon>Eukaryota</taxon>
        <taxon>Sar</taxon>
        <taxon>Stramenopiles</taxon>
        <taxon>Ochrophyta</taxon>
        <taxon>Dictyochophyceae</taxon>
        <taxon>Rhizochromulinales</taxon>
        <taxon>Rhizochromulina</taxon>
    </lineage>
</organism>
<dbReference type="AlphaFoldDB" id="A0A7S2WF74"/>
<protein>
    <recommendedName>
        <fullName evidence="5">Sulfotransferase domain-containing protein</fullName>
    </recommendedName>
</protein>
<feature type="binding site" evidence="3">
    <location>
        <position position="312"/>
    </location>
    <ligand>
        <name>3'-phosphoadenylyl sulfate</name>
        <dbReference type="ChEBI" id="CHEBI:58339"/>
    </ligand>
</feature>
<feature type="transmembrane region" description="Helical" evidence="4">
    <location>
        <begin position="41"/>
        <end position="62"/>
    </location>
</feature>
<evidence type="ECO:0000313" key="6">
    <source>
        <dbReference type="EMBL" id="CAD9682985.1"/>
    </source>
</evidence>
<dbReference type="PANTHER" id="PTHR10605">
    <property type="entry name" value="HEPARAN SULFATE SULFOTRANSFERASE"/>
    <property type="match status" value="1"/>
</dbReference>
<evidence type="ECO:0000256" key="2">
    <source>
        <dbReference type="ARBA" id="ARBA00023180"/>
    </source>
</evidence>
<evidence type="ECO:0000256" key="1">
    <source>
        <dbReference type="ARBA" id="ARBA00022679"/>
    </source>
</evidence>